<dbReference type="AlphaFoldDB" id="A0A0D2IW98"/>
<feature type="compositionally biased region" description="Gly residues" evidence="1">
    <location>
        <begin position="285"/>
        <end position="308"/>
    </location>
</feature>
<dbReference type="RefSeq" id="XP_013891232.1">
    <property type="nucleotide sequence ID" value="XM_014035778.1"/>
</dbReference>
<organism evidence="3 4">
    <name type="scientific">Monoraphidium neglectum</name>
    <dbReference type="NCBI Taxonomy" id="145388"/>
    <lineage>
        <taxon>Eukaryota</taxon>
        <taxon>Viridiplantae</taxon>
        <taxon>Chlorophyta</taxon>
        <taxon>core chlorophytes</taxon>
        <taxon>Chlorophyceae</taxon>
        <taxon>CS clade</taxon>
        <taxon>Sphaeropleales</taxon>
        <taxon>Selenastraceae</taxon>
        <taxon>Monoraphidium</taxon>
    </lineage>
</organism>
<protein>
    <submittedName>
        <fullName evidence="3">Transcription initiation factor TFIIH subunit H1</fullName>
    </submittedName>
</protein>
<dbReference type="GO" id="GO:0006351">
    <property type="term" value="P:DNA-templated transcription"/>
    <property type="evidence" value="ECO:0007669"/>
    <property type="project" value="InterPro"/>
</dbReference>
<dbReference type="PANTHER" id="PTHR12856">
    <property type="entry name" value="TRANSCRIPTION INITIATION FACTOR IIH-RELATED"/>
    <property type="match status" value="1"/>
</dbReference>
<dbReference type="GeneID" id="25733444"/>
<name>A0A0D2IW98_9CHLO</name>
<dbReference type="InterPro" id="IPR027079">
    <property type="entry name" value="Tfb1/GTF2H1"/>
</dbReference>
<dbReference type="SMART" id="SM00751">
    <property type="entry name" value="BSD"/>
    <property type="match status" value="1"/>
</dbReference>
<dbReference type="PROSITE" id="PS50858">
    <property type="entry name" value="BSD"/>
    <property type="match status" value="1"/>
</dbReference>
<reference evidence="3 4" key="1">
    <citation type="journal article" date="2013" name="BMC Genomics">
        <title>Reconstruction of the lipid metabolism for the microalga Monoraphidium neglectum from its genome sequence reveals characteristics suitable for biofuel production.</title>
        <authorList>
            <person name="Bogen C."/>
            <person name="Al-Dilaimi A."/>
            <person name="Albersmeier A."/>
            <person name="Wichmann J."/>
            <person name="Grundmann M."/>
            <person name="Rupp O."/>
            <person name="Lauersen K.J."/>
            <person name="Blifernez-Klassen O."/>
            <person name="Kalinowski J."/>
            <person name="Goesmann A."/>
            <person name="Mussgnug J.H."/>
            <person name="Kruse O."/>
        </authorList>
    </citation>
    <scope>NUCLEOTIDE SEQUENCE [LARGE SCALE GENOMIC DNA]</scope>
    <source>
        <strain evidence="3 4">SAG 48.87</strain>
    </source>
</reference>
<dbReference type="KEGG" id="mng:MNEG_15751"/>
<feature type="compositionally biased region" description="Gly residues" evidence="1">
    <location>
        <begin position="145"/>
        <end position="158"/>
    </location>
</feature>
<sequence length="327" mass="34998">MPSEEERQRLLNSNSYLATQYERLVRSQTISEAEFWRSPAVRKTAQLPCHADPPQKLGIPNQAVFVQASAHGGLNRLTFSITRDEMAQILEEKPHIKRAYLAQVGPNMTEKEFWERYFRYEMAKKKKRHKKLVEVERRQQPVAGGEAGGGGGGEGGPGPMDLDDDRAIEEEAAMFRDDDEGSQQRAAPRTANPALDLGADQGDALGGGYGLLHNTARDEAGSVQGFKSLSRDIVADVNTHSSHVIAAQARTQQQRQGHGQGPGQQGQQQQQQQQPGQRPQQRAASGGGAGPSGRAAGEGGGDAGGVRGAGASEAEPSDADMAAMGQA</sequence>
<feature type="region of interest" description="Disordered" evidence="1">
    <location>
        <begin position="137"/>
        <end position="199"/>
    </location>
</feature>
<dbReference type="Proteomes" id="UP000054498">
    <property type="component" value="Unassembled WGS sequence"/>
</dbReference>
<dbReference type="GO" id="GO:0003743">
    <property type="term" value="F:translation initiation factor activity"/>
    <property type="evidence" value="ECO:0007669"/>
    <property type="project" value="UniProtKB-KW"/>
</dbReference>
<evidence type="ECO:0000313" key="3">
    <source>
        <dbReference type="EMBL" id="KIY92212.1"/>
    </source>
</evidence>
<keyword evidence="4" id="KW-1185">Reference proteome</keyword>
<dbReference type="OrthoDB" id="541642at2759"/>
<evidence type="ECO:0000259" key="2">
    <source>
        <dbReference type="PROSITE" id="PS50858"/>
    </source>
</evidence>
<feature type="compositionally biased region" description="Low complexity" evidence="1">
    <location>
        <begin position="265"/>
        <end position="284"/>
    </location>
</feature>
<dbReference type="EMBL" id="KK105848">
    <property type="protein sequence ID" value="KIY92212.1"/>
    <property type="molecule type" value="Genomic_DNA"/>
</dbReference>
<dbReference type="GO" id="GO:0000439">
    <property type="term" value="C:transcription factor TFIIH core complex"/>
    <property type="evidence" value="ECO:0007669"/>
    <property type="project" value="InterPro"/>
</dbReference>
<feature type="region of interest" description="Disordered" evidence="1">
    <location>
        <begin position="244"/>
        <end position="327"/>
    </location>
</feature>
<evidence type="ECO:0000256" key="1">
    <source>
        <dbReference type="SAM" id="MobiDB-lite"/>
    </source>
</evidence>
<feature type="domain" description="BSD" evidence="2">
    <location>
        <begin position="73"/>
        <end position="125"/>
    </location>
</feature>
<keyword evidence="3" id="KW-0396">Initiation factor</keyword>
<gene>
    <name evidence="3" type="ORF">MNEG_15751</name>
</gene>
<dbReference type="SUPFAM" id="SSF140383">
    <property type="entry name" value="BSD domain-like"/>
    <property type="match status" value="2"/>
</dbReference>
<accession>A0A0D2IW98</accession>
<evidence type="ECO:0000313" key="4">
    <source>
        <dbReference type="Proteomes" id="UP000054498"/>
    </source>
</evidence>
<dbReference type="Gene3D" id="6.10.140.1200">
    <property type="match status" value="1"/>
</dbReference>
<feature type="compositionally biased region" description="Acidic residues" evidence="1">
    <location>
        <begin position="161"/>
        <end position="181"/>
    </location>
</feature>
<dbReference type="InterPro" id="IPR035925">
    <property type="entry name" value="BSD_dom_sf"/>
</dbReference>
<dbReference type="STRING" id="145388.A0A0D2IW98"/>
<dbReference type="Pfam" id="PF03909">
    <property type="entry name" value="BSD"/>
    <property type="match status" value="1"/>
</dbReference>
<keyword evidence="3" id="KW-0648">Protein biosynthesis</keyword>
<proteinExistence type="predicted"/>
<dbReference type="Gene3D" id="1.10.3970.10">
    <property type="entry name" value="BSD domain"/>
    <property type="match status" value="1"/>
</dbReference>
<dbReference type="InterPro" id="IPR005607">
    <property type="entry name" value="BSD_dom"/>
</dbReference>
<dbReference type="GO" id="GO:0006289">
    <property type="term" value="P:nucleotide-excision repair"/>
    <property type="evidence" value="ECO:0007669"/>
    <property type="project" value="InterPro"/>
</dbReference>